<comment type="caution">
    <text evidence="3">The sequence shown here is derived from an EMBL/GenBank/DDBJ whole genome shotgun (WGS) entry which is preliminary data.</text>
</comment>
<dbReference type="PANTHER" id="PTHR18898:SF2">
    <property type="entry name" value="NUCLEOPROTEIN TPR"/>
    <property type="match status" value="1"/>
</dbReference>
<evidence type="ECO:0000256" key="2">
    <source>
        <dbReference type="SAM" id="MobiDB-lite"/>
    </source>
</evidence>
<dbReference type="Gene3D" id="1.10.287.1490">
    <property type="match status" value="1"/>
</dbReference>
<dbReference type="AlphaFoldDB" id="A0AAN9B5J3"/>
<feature type="region of interest" description="Disordered" evidence="2">
    <location>
        <begin position="1"/>
        <end position="65"/>
    </location>
</feature>
<dbReference type="PANTHER" id="PTHR18898">
    <property type="entry name" value="NUCLEOPROTEIN TPR-RELATED"/>
    <property type="match status" value="1"/>
</dbReference>
<dbReference type="GO" id="GO:0005643">
    <property type="term" value="C:nuclear pore"/>
    <property type="evidence" value="ECO:0007669"/>
    <property type="project" value="TreeGrafter"/>
</dbReference>
<reference evidence="3 4" key="1">
    <citation type="submission" date="2024-02" db="EMBL/GenBank/DDBJ databases">
        <title>Chromosome-scale genome assembly of the rough periwinkle Littorina saxatilis.</title>
        <authorList>
            <person name="De Jode A."/>
            <person name="Faria R."/>
            <person name="Formenti G."/>
            <person name="Sims Y."/>
            <person name="Smith T.P."/>
            <person name="Tracey A."/>
            <person name="Wood J.M.D."/>
            <person name="Zagrodzka Z.B."/>
            <person name="Johannesson K."/>
            <person name="Butlin R.K."/>
            <person name="Leder E.H."/>
        </authorList>
    </citation>
    <scope>NUCLEOTIDE SEQUENCE [LARGE SCALE GENOMIC DNA]</scope>
    <source>
        <strain evidence="3">Snail1</strain>
        <tissue evidence="3">Muscle</tissue>
    </source>
</reference>
<evidence type="ECO:0000313" key="3">
    <source>
        <dbReference type="EMBL" id="KAK7099690.1"/>
    </source>
</evidence>
<sequence>MASGGLMTHSHDPRYLTMKSDKLTVQGTGITPRPTTPGHDMLLPSGLDNVSSRASVTSDDDTHSVDDEEANDMLHGVVTMNQVLEGQIEALRLRLQVEDKQHRKEKDKLLKDKDGVITGKESEIEDLKDSLVNRDERIQTLVKASEEKDRTIHTKVSEIEDLKKMVRQTEEYAHKLHRQIGRVSHEKQTLEGDTLYKEQNAEIAKLTEELVQLKRRLSDMEQELHRASKIIEEQSNKIKQLEEDRGSMHDKFRQELDKATKTMRQEVERMREVMRQNYDEMRQLRDQNRQMHSDVKDIKELLMKNRVPQSSSNSPRYIGTGVQRPLTASPINMFKPVEYSSRSPAPPRGSPNPRGPNQGVGAGRTRLGGGGGGGHTNARLSVDQLHPSPPPPSRGLTRGQQPQKSAKGPAVCTMKDVEPGSALPSIGGTSSSSGLQRTKSALRLSTGKGVRK</sequence>
<feature type="compositionally biased region" description="Gly residues" evidence="2">
    <location>
        <begin position="358"/>
        <end position="375"/>
    </location>
</feature>
<feature type="compositionally biased region" description="Basic and acidic residues" evidence="2">
    <location>
        <begin position="9"/>
        <end position="22"/>
    </location>
</feature>
<dbReference type="Proteomes" id="UP001374579">
    <property type="component" value="Unassembled WGS sequence"/>
</dbReference>
<feature type="compositionally biased region" description="Pro residues" evidence="2">
    <location>
        <begin position="344"/>
        <end position="354"/>
    </location>
</feature>
<gene>
    <name evidence="3" type="ORF">V1264_022768</name>
</gene>
<accession>A0AAN9B5J3</accession>
<evidence type="ECO:0000256" key="1">
    <source>
        <dbReference type="SAM" id="Coils"/>
    </source>
</evidence>
<feature type="region of interest" description="Disordered" evidence="2">
    <location>
        <begin position="337"/>
        <end position="452"/>
    </location>
</feature>
<proteinExistence type="predicted"/>
<dbReference type="GO" id="GO:0006406">
    <property type="term" value="P:mRNA export from nucleus"/>
    <property type="evidence" value="ECO:0007669"/>
    <property type="project" value="TreeGrafter"/>
</dbReference>
<feature type="region of interest" description="Disordered" evidence="2">
    <location>
        <begin position="301"/>
        <end position="324"/>
    </location>
</feature>
<name>A0AAN9B5J3_9CAEN</name>
<keyword evidence="1" id="KW-0175">Coiled coil</keyword>
<protein>
    <submittedName>
        <fullName evidence="3">Uncharacterized protein</fullName>
    </submittedName>
</protein>
<dbReference type="GO" id="GO:0017056">
    <property type="term" value="F:structural constituent of nuclear pore"/>
    <property type="evidence" value="ECO:0007669"/>
    <property type="project" value="TreeGrafter"/>
</dbReference>
<dbReference type="EMBL" id="JBAMIC010000011">
    <property type="protein sequence ID" value="KAK7099690.1"/>
    <property type="molecule type" value="Genomic_DNA"/>
</dbReference>
<organism evidence="3 4">
    <name type="scientific">Littorina saxatilis</name>
    <dbReference type="NCBI Taxonomy" id="31220"/>
    <lineage>
        <taxon>Eukaryota</taxon>
        <taxon>Metazoa</taxon>
        <taxon>Spiralia</taxon>
        <taxon>Lophotrochozoa</taxon>
        <taxon>Mollusca</taxon>
        <taxon>Gastropoda</taxon>
        <taxon>Caenogastropoda</taxon>
        <taxon>Littorinimorpha</taxon>
        <taxon>Littorinoidea</taxon>
        <taxon>Littorinidae</taxon>
        <taxon>Littorina</taxon>
    </lineage>
</organism>
<feature type="compositionally biased region" description="Low complexity" evidence="2">
    <location>
        <begin position="27"/>
        <end position="38"/>
    </location>
</feature>
<evidence type="ECO:0000313" key="4">
    <source>
        <dbReference type="Proteomes" id="UP001374579"/>
    </source>
</evidence>
<keyword evidence="4" id="KW-1185">Reference proteome</keyword>
<feature type="coiled-coil region" evidence="1">
    <location>
        <begin position="159"/>
        <end position="301"/>
    </location>
</feature>
<feature type="compositionally biased region" description="Polar residues" evidence="2">
    <location>
        <begin position="427"/>
        <end position="439"/>
    </location>
</feature>